<protein>
    <recommendedName>
        <fullName evidence="7">GerMN domain-containing protein</fullName>
    </recommendedName>
</protein>
<evidence type="ECO:0000256" key="2">
    <source>
        <dbReference type="SAM" id="SignalP"/>
    </source>
</evidence>
<evidence type="ECO:0000259" key="4">
    <source>
        <dbReference type="Pfam" id="PF10647"/>
    </source>
</evidence>
<accession>A0A841BRA5</accession>
<dbReference type="AlphaFoldDB" id="A0A841BRA5"/>
<organism evidence="5 6">
    <name type="scientific">Allocatelliglobosispora scoriae</name>
    <dbReference type="NCBI Taxonomy" id="643052"/>
    <lineage>
        <taxon>Bacteria</taxon>
        <taxon>Bacillati</taxon>
        <taxon>Actinomycetota</taxon>
        <taxon>Actinomycetes</taxon>
        <taxon>Micromonosporales</taxon>
        <taxon>Micromonosporaceae</taxon>
        <taxon>Allocatelliglobosispora</taxon>
    </lineage>
</organism>
<dbReference type="InterPro" id="IPR019606">
    <property type="entry name" value="GerMN"/>
</dbReference>
<comment type="caution">
    <text evidence="5">The sequence shown here is derived from an EMBL/GenBank/DDBJ whole genome shotgun (WGS) entry which is preliminary data.</text>
</comment>
<proteinExistence type="predicted"/>
<gene>
    <name evidence="5" type="ORF">F4553_003614</name>
</gene>
<feature type="compositionally biased region" description="Low complexity" evidence="1">
    <location>
        <begin position="607"/>
        <end position="623"/>
    </location>
</feature>
<evidence type="ECO:0000256" key="1">
    <source>
        <dbReference type="SAM" id="MobiDB-lite"/>
    </source>
</evidence>
<feature type="domain" description="Lipoprotein LpqB C-terminal" evidence="4">
    <location>
        <begin position="367"/>
        <end position="488"/>
    </location>
</feature>
<keyword evidence="6" id="KW-1185">Reference proteome</keyword>
<evidence type="ECO:0008006" key="7">
    <source>
        <dbReference type="Google" id="ProtNLM"/>
    </source>
</evidence>
<name>A0A841BRA5_9ACTN</name>
<feature type="signal peptide" evidence="2">
    <location>
        <begin position="1"/>
        <end position="20"/>
    </location>
</feature>
<feature type="domain" description="GerMN" evidence="3">
    <location>
        <begin position="197"/>
        <end position="308"/>
    </location>
</feature>
<dbReference type="Pfam" id="PF10646">
    <property type="entry name" value="Germane"/>
    <property type="match status" value="1"/>
</dbReference>
<sequence length="632" mass="67095">MNRRQLMRMAVLAGMSGGLAACGIDNDGGVVIDGPGPSGGSGVGGGLPVVPKLRRDAVSAAQLIQYFLAAPAGIEDEKAMLARVRAFLAPAAKDWSPRNNSINVVRAVAGELKPDSSSNKWSQQITILPIGVLLPGGMLAPPTRPGSRKITLRVSAAVDESVGGFYIITDEAGDEEPLDEILLSEAALGQFYQPRSLYYWNTENTALVPDLRYISRAYDDARRRDAMVKLLVEDGPAPWVAPAVLRFPQNSTKIGNVVQKEGNLIVNLSSGTTAIRDTNKVGSQLRWTLHRELASGALDVALQIESEPRATVRDYLSDNRAWRSPNAPDRGLFAIVESQLVSLDSHQVSSLMSVLTPKESKETDPKLLIESAAITADGQTVAAVRRDAEGQRYLVIGSESDPKADPLQYSLTAGASVSRPVWLGGESVLLVVGGELMQFSRAGGKQGAGESVSGQPNGKRITSVAVAPDGRRLALLVNGRVYMVAIQGMKKPIELASEGRYLPLELPLESPSHVTAVAFGAEDRLILGWTGDLGRPYIGECNVFGGDFRMILEEVGPSGIRVLSLSASPISPTDPLSLVAVYSTVKGSFRITPNEQLSFKGQLPQVAPSGSPSASTSATPKAPIVSSPFFTS</sequence>
<dbReference type="RefSeq" id="WP_184837482.1">
    <property type="nucleotide sequence ID" value="NZ_JACHMN010000002.1"/>
</dbReference>
<evidence type="ECO:0000313" key="6">
    <source>
        <dbReference type="Proteomes" id="UP000587527"/>
    </source>
</evidence>
<dbReference type="Proteomes" id="UP000587527">
    <property type="component" value="Unassembled WGS sequence"/>
</dbReference>
<reference evidence="5 6" key="1">
    <citation type="submission" date="2020-08" db="EMBL/GenBank/DDBJ databases">
        <title>Sequencing the genomes of 1000 actinobacteria strains.</title>
        <authorList>
            <person name="Klenk H.-P."/>
        </authorList>
    </citation>
    <scope>NUCLEOTIDE SEQUENCE [LARGE SCALE GENOMIC DNA]</scope>
    <source>
        <strain evidence="5 6">DSM 45362</strain>
    </source>
</reference>
<dbReference type="Pfam" id="PF10647">
    <property type="entry name" value="Gmad1"/>
    <property type="match status" value="1"/>
</dbReference>
<dbReference type="SUPFAM" id="SSF82171">
    <property type="entry name" value="DPP6 N-terminal domain-like"/>
    <property type="match status" value="1"/>
</dbReference>
<evidence type="ECO:0000313" key="5">
    <source>
        <dbReference type="EMBL" id="MBB5870235.1"/>
    </source>
</evidence>
<feature type="region of interest" description="Disordered" evidence="1">
    <location>
        <begin position="602"/>
        <end position="632"/>
    </location>
</feature>
<feature type="chain" id="PRO_5033012023" description="GerMN domain-containing protein" evidence="2">
    <location>
        <begin position="21"/>
        <end position="632"/>
    </location>
</feature>
<dbReference type="PROSITE" id="PS51257">
    <property type="entry name" value="PROKAR_LIPOPROTEIN"/>
    <property type="match status" value="1"/>
</dbReference>
<evidence type="ECO:0000259" key="3">
    <source>
        <dbReference type="Pfam" id="PF10646"/>
    </source>
</evidence>
<dbReference type="InterPro" id="IPR018910">
    <property type="entry name" value="LpqB_C"/>
</dbReference>
<dbReference type="EMBL" id="JACHMN010000002">
    <property type="protein sequence ID" value="MBB5870235.1"/>
    <property type="molecule type" value="Genomic_DNA"/>
</dbReference>
<keyword evidence="2" id="KW-0732">Signal</keyword>